<proteinExistence type="predicted"/>
<dbReference type="GO" id="GO:0005829">
    <property type="term" value="C:cytosol"/>
    <property type="evidence" value="ECO:0007669"/>
    <property type="project" value="TreeGrafter"/>
</dbReference>
<evidence type="ECO:0000313" key="4">
    <source>
        <dbReference type="EMBL" id="SFR99200.1"/>
    </source>
</evidence>
<dbReference type="InterPro" id="IPR002821">
    <property type="entry name" value="Hydantoinase_A"/>
</dbReference>
<keyword evidence="5" id="KW-1185">Reference proteome</keyword>
<dbReference type="PANTHER" id="PTHR11365:SF23">
    <property type="entry name" value="HYPOTHETICAL 5-OXOPROLINASE (EUROFUNG)-RELATED"/>
    <property type="match status" value="1"/>
</dbReference>
<protein>
    <submittedName>
        <fullName evidence="4">N-methylhydantoinase A</fullName>
    </submittedName>
</protein>
<accession>A0AA94HK82</accession>
<dbReference type="EMBL" id="FOZN01000001">
    <property type="protein sequence ID" value="SFR99200.1"/>
    <property type="molecule type" value="Genomic_DNA"/>
</dbReference>
<feature type="domain" description="Hydantoinase/oxoprolinase N-terminal" evidence="2">
    <location>
        <begin position="7"/>
        <end position="181"/>
    </location>
</feature>
<evidence type="ECO:0000259" key="3">
    <source>
        <dbReference type="Pfam" id="PF19278"/>
    </source>
</evidence>
<dbReference type="GO" id="GO:0017168">
    <property type="term" value="F:5-oxoprolinase (ATP-hydrolyzing) activity"/>
    <property type="evidence" value="ECO:0007669"/>
    <property type="project" value="TreeGrafter"/>
</dbReference>
<gene>
    <name evidence="4" type="ORF">SAMN04487783_0323</name>
</gene>
<dbReference type="RefSeq" id="WP_092915212.1">
    <property type="nucleotide sequence ID" value="NZ_FOZN01000001.1"/>
</dbReference>
<evidence type="ECO:0000259" key="2">
    <source>
        <dbReference type="Pfam" id="PF05378"/>
    </source>
</evidence>
<reference evidence="4 5" key="1">
    <citation type="submission" date="2016-10" db="EMBL/GenBank/DDBJ databases">
        <authorList>
            <person name="Varghese N."/>
            <person name="Submissions S."/>
        </authorList>
    </citation>
    <scope>NUCLEOTIDE SEQUENCE [LARGE SCALE GENOMIC DNA]</scope>
    <source>
        <strain evidence="4 5">IAM 15147</strain>
    </source>
</reference>
<feature type="domain" description="Acetophenone carboxylase-like C-terminal" evidence="3">
    <location>
        <begin position="501"/>
        <end position="670"/>
    </location>
</feature>
<sequence>MTARWTVSIDAGGTFTDAIARSTEGDTRVAKVASTPHDPAQGLQRAIEALAAEGLPLSDVALLCHGTTVATNAILTDGLADVALVTTLGFRDVMGYRQSSRPDVYSLTPRRPRDLVDRRARIEVDERIGGRGEVVVALTDDEIARVVDEVVALAPSAVAVSLLFSYLEDEHERRLGAALRAALPDTPISVSSEIVREFREYPRTATTVLNAALRPVVGAYLGRAEAAVVEAGLDAPFVVMQSNGGSVPAERAERQSHQLVLSGPAGGVAGLVHLAEVHGIDNLISLDMGGTSTDVCLVRDGRAPFAREQRLQDHTLLAPTIDIHTIGAGGGSIAWLDPTGRLRVGPHSARAVPGPASYGRGGVEPTITDAHVVLGTLGGAELAGGLTLDRDAAVRAMARVGEPLGLSPEETAEAILAIGLAHMVQAVRKVSVERGLDPKEFSLVPFGGAGPLHAGLLLRHLGLRSVIVPRQPGLFSADGLLVAGLRFDDSRTVLRTLEPHAVADLAEWYESAEAIGRAQLELDGVPGDAITAQASADCRYHGQGYELTIPIEEADVTGLADVAERFHAAHGELYGHASRGEAIELVTVRMAVTGAYARPSRSAADSGDAVDSRIGRREVRIPAEGMREIDVIDRALLRAGDRVDGPAIIAQMDSTTFLLGRQHAIVADGGDLIVMEDDR</sequence>
<dbReference type="InterPro" id="IPR008040">
    <property type="entry name" value="Hydant_A_N"/>
</dbReference>
<dbReference type="Pfam" id="PF19278">
    <property type="entry name" value="Hydant_A_C"/>
    <property type="match status" value="1"/>
</dbReference>
<dbReference type="AlphaFoldDB" id="A0AA94HK82"/>
<evidence type="ECO:0000259" key="1">
    <source>
        <dbReference type="Pfam" id="PF01968"/>
    </source>
</evidence>
<dbReference type="PANTHER" id="PTHR11365">
    <property type="entry name" value="5-OXOPROLINASE RELATED"/>
    <property type="match status" value="1"/>
</dbReference>
<feature type="domain" description="Hydantoinase A/oxoprolinase" evidence="1">
    <location>
        <begin position="203"/>
        <end position="487"/>
    </location>
</feature>
<name>A0AA94HK82_9MICO</name>
<dbReference type="Pfam" id="PF05378">
    <property type="entry name" value="Hydant_A_N"/>
    <property type="match status" value="1"/>
</dbReference>
<comment type="caution">
    <text evidence="4">The sequence shown here is derived from an EMBL/GenBank/DDBJ whole genome shotgun (WGS) entry which is preliminary data.</text>
</comment>
<dbReference type="Proteomes" id="UP000198506">
    <property type="component" value="Unassembled WGS sequence"/>
</dbReference>
<dbReference type="Pfam" id="PF01968">
    <property type="entry name" value="Hydantoinase_A"/>
    <property type="match status" value="1"/>
</dbReference>
<evidence type="ECO:0000313" key="5">
    <source>
        <dbReference type="Proteomes" id="UP000198506"/>
    </source>
</evidence>
<dbReference type="InterPro" id="IPR045079">
    <property type="entry name" value="Oxoprolinase-like"/>
</dbReference>
<dbReference type="GO" id="GO:0006749">
    <property type="term" value="P:glutathione metabolic process"/>
    <property type="evidence" value="ECO:0007669"/>
    <property type="project" value="TreeGrafter"/>
</dbReference>
<organism evidence="4 5">
    <name type="scientific">Agrococcus baldri</name>
    <dbReference type="NCBI Taxonomy" id="153730"/>
    <lineage>
        <taxon>Bacteria</taxon>
        <taxon>Bacillati</taxon>
        <taxon>Actinomycetota</taxon>
        <taxon>Actinomycetes</taxon>
        <taxon>Micrococcales</taxon>
        <taxon>Microbacteriaceae</taxon>
        <taxon>Agrococcus</taxon>
    </lineage>
</organism>
<dbReference type="InterPro" id="IPR049517">
    <property type="entry name" value="ACX-like_C"/>
</dbReference>